<name>W1N3Z4_9GAMM</name>
<keyword evidence="2" id="KW-1185">Reference proteome</keyword>
<accession>W1N3Z4</accession>
<proteinExistence type="predicted"/>
<gene>
    <name evidence="1" type="ORF">BJB45_03600</name>
</gene>
<organism evidence="1 2">
    <name type="scientific">Halomonas huangheensis</name>
    <dbReference type="NCBI Taxonomy" id="1178482"/>
    <lineage>
        <taxon>Bacteria</taxon>
        <taxon>Pseudomonadati</taxon>
        <taxon>Pseudomonadota</taxon>
        <taxon>Gammaproteobacteria</taxon>
        <taxon>Oceanospirillales</taxon>
        <taxon>Halomonadaceae</taxon>
        <taxon>Halomonas</taxon>
    </lineage>
</organism>
<dbReference type="AlphaFoldDB" id="W1N3Z4"/>
<comment type="caution">
    <text evidence="1">The sequence shown here is derived from an EMBL/GenBank/DDBJ whole genome shotgun (WGS) entry which is preliminary data.</text>
</comment>
<evidence type="ECO:0000313" key="1">
    <source>
        <dbReference type="EMBL" id="ERL50224.1"/>
    </source>
</evidence>
<dbReference type="PATRIC" id="fig|1178482.3.peg.3322"/>
<sequence length="38" mass="4442">MEIDYLNREKGLQWVMETREIAAMLTGLIRKQSDIGEC</sequence>
<evidence type="ECO:0000313" key="2">
    <source>
        <dbReference type="Proteomes" id="UP000019113"/>
    </source>
</evidence>
<dbReference type="Proteomes" id="UP000019113">
    <property type="component" value="Unassembled WGS sequence"/>
</dbReference>
<reference evidence="1 2" key="1">
    <citation type="submission" date="2013-08" db="EMBL/GenBank/DDBJ databases">
        <title>draft genome of Halomonas huanghegensis, strain BJGMM-B45T.</title>
        <authorList>
            <person name="Miao C."/>
            <person name="Wan Y."/>
            <person name="Jin W."/>
        </authorList>
    </citation>
    <scope>NUCLEOTIDE SEQUENCE [LARGE SCALE GENOMIC DNA]</scope>
    <source>
        <strain evidence="1 2">BJGMM-B45</strain>
    </source>
</reference>
<dbReference type="EMBL" id="AVBC01000039">
    <property type="protein sequence ID" value="ERL50224.1"/>
    <property type="molecule type" value="Genomic_DNA"/>
</dbReference>
<protein>
    <submittedName>
        <fullName evidence="1">Uncharacterized protein</fullName>
    </submittedName>
</protein>